<reference evidence="2 3" key="1">
    <citation type="submission" date="2019-08" db="EMBL/GenBank/DDBJ databases">
        <title>Draft genome sequence of Ulvibacter marinus type strain NBRC 109484.</title>
        <authorList>
            <person name="Kawano K."/>
            <person name="Ushijima N."/>
            <person name="Kihara M."/>
            <person name="Itoh H."/>
        </authorList>
    </citation>
    <scope>NUCLEOTIDE SEQUENCE [LARGE SCALE GENOMIC DNA]</scope>
    <source>
        <strain evidence="2 3">NBRC 109484</strain>
    </source>
</reference>
<comment type="caution">
    <text evidence="2">The sequence shown here is derived from an EMBL/GenBank/DDBJ whole genome shotgun (WGS) entry which is preliminary data.</text>
</comment>
<dbReference type="EMBL" id="BKCG01000001">
    <property type="protein sequence ID" value="GER58855.1"/>
    <property type="molecule type" value="Genomic_DNA"/>
</dbReference>
<feature type="domain" description="AB hydrolase-1" evidence="1">
    <location>
        <begin position="20"/>
        <end position="128"/>
    </location>
</feature>
<dbReference type="Gene3D" id="3.40.50.1820">
    <property type="entry name" value="alpha/beta hydrolase"/>
    <property type="match status" value="1"/>
</dbReference>
<dbReference type="PANTHER" id="PTHR46438:SF11">
    <property type="entry name" value="LIPASE-RELATED"/>
    <property type="match status" value="1"/>
</dbReference>
<dbReference type="InterPro" id="IPR000073">
    <property type="entry name" value="AB_hydrolase_1"/>
</dbReference>
<protein>
    <submittedName>
        <fullName evidence="2">Alpha/beta hydrolase</fullName>
    </submittedName>
</protein>
<dbReference type="PANTHER" id="PTHR46438">
    <property type="entry name" value="ALPHA/BETA-HYDROLASES SUPERFAMILY PROTEIN"/>
    <property type="match status" value="1"/>
</dbReference>
<proteinExistence type="predicted"/>
<dbReference type="OrthoDB" id="252464at2"/>
<accession>A0A5J4IN64</accession>
<dbReference type="AlphaFoldDB" id="A0A5J4IN64"/>
<dbReference type="RefSeq" id="WP_151672906.1">
    <property type="nucleotide sequence ID" value="NZ_BKCG01000001.1"/>
</dbReference>
<gene>
    <name evidence="2" type="ORF">ULMA_09630</name>
</gene>
<organism evidence="2 3">
    <name type="scientific">Patiriisocius marinus</name>
    <dbReference type="NCBI Taxonomy" id="1397112"/>
    <lineage>
        <taxon>Bacteria</taxon>
        <taxon>Pseudomonadati</taxon>
        <taxon>Bacteroidota</taxon>
        <taxon>Flavobacteriia</taxon>
        <taxon>Flavobacteriales</taxon>
        <taxon>Flavobacteriaceae</taxon>
        <taxon>Patiriisocius</taxon>
    </lineage>
</organism>
<keyword evidence="3" id="KW-1185">Reference proteome</keyword>
<dbReference type="InterPro" id="IPR029058">
    <property type="entry name" value="AB_hydrolase_fold"/>
</dbReference>
<evidence type="ECO:0000313" key="2">
    <source>
        <dbReference type="EMBL" id="GER58855.1"/>
    </source>
</evidence>
<keyword evidence="2" id="KW-0378">Hydrolase</keyword>
<evidence type="ECO:0000259" key="1">
    <source>
        <dbReference type="Pfam" id="PF00561"/>
    </source>
</evidence>
<name>A0A5J4IN64_9FLAO</name>
<evidence type="ECO:0000313" key="3">
    <source>
        <dbReference type="Proteomes" id="UP000326509"/>
    </source>
</evidence>
<dbReference type="Proteomes" id="UP000326509">
    <property type="component" value="Unassembled WGS sequence"/>
</dbReference>
<dbReference type="PRINTS" id="PR00111">
    <property type="entry name" value="ABHYDROLASE"/>
</dbReference>
<dbReference type="SUPFAM" id="SSF53474">
    <property type="entry name" value="alpha/beta-Hydrolases"/>
    <property type="match status" value="1"/>
</dbReference>
<sequence length="256" mass="28766">MIHQYNNTPIYYTREGEGSAIVFLHGFLESSMMWKNITPHFTNTHTVITIDLPGFGKSDSLGETHTMELLAQLTAEILTVEAIESATFIGHSMGGYVILALAQTMPQLINTIVLLNSNPLEDSLQRKVNRNRALAIIDKNKDAFVSMAISNLFTENERTLFTSEISQLKEEALQLQPEAIKATITGMRDRQNRVSVLKKFEGNKIIISGILDPMVPINEIIKISEETNSTLYKVDSGHMSWLTNCDEIIKLLHFIE</sequence>
<dbReference type="GO" id="GO:0016787">
    <property type="term" value="F:hydrolase activity"/>
    <property type="evidence" value="ECO:0007669"/>
    <property type="project" value="UniProtKB-KW"/>
</dbReference>
<dbReference type="Pfam" id="PF00561">
    <property type="entry name" value="Abhydrolase_1"/>
    <property type="match status" value="1"/>
</dbReference>